<sequence>MAAIKVNNDVQMVTKCNLGRLYNAVYITSFVCLAIACPLPNSEFLLIHVYLAFQSLLFVIDTFL</sequence>
<keyword evidence="1" id="KW-1133">Transmembrane helix</keyword>
<name>W6U3J0_ECHGR</name>
<evidence type="ECO:0000313" key="3">
    <source>
        <dbReference type="Proteomes" id="UP000019149"/>
    </source>
</evidence>
<dbReference type="CTD" id="36345198"/>
<dbReference type="EMBL" id="APAU02000149">
    <property type="protein sequence ID" value="EUB55675.1"/>
    <property type="molecule type" value="Genomic_DNA"/>
</dbReference>
<protein>
    <submittedName>
        <fullName evidence="2">Uncharacterized protein</fullName>
    </submittedName>
</protein>
<dbReference type="AlphaFoldDB" id="W6U3J0"/>
<dbReference type="RefSeq" id="XP_024346871.1">
    <property type="nucleotide sequence ID" value="XM_024498732.1"/>
</dbReference>
<keyword evidence="3" id="KW-1185">Reference proteome</keyword>
<accession>W6U3J0</accession>
<reference evidence="2 3" key="1">
    <citation type="journal article" date="2013" name="Nat. Genet.">
        <title>The genome of the hydatid tapeworm Echinococcus granulosus.</title>
        <authorList>
            <person name="Zheng H."/>
            <person name="Zhang W."/>
            <person name="Zhang L."/>
            <person name="Zhang Z."/>
            <person name="Li J."/>
            <person name="Lu G."/>
            <person name="Zhu Y."/>
            <person name="Wang Y."/>
            <person name="Huang Y."/>
            <person name="Liu J."/>
            <person name="Kang H."/>
            <person name="Chen J."/>
            <person name="Wang L."/>
            <person name="Chen A."/>
            <person name="Yu S."/>
            <person name="Gao Z."/>
            <person name="Jin L."/>
            <person name="Gu W."/>
            <person name="Wang Z."/>
            <person name="Zhao L."/>
            <person name="Shi B."/>
            <person name="Wen H."/>
            <person name="Lin R."/>
            <person name="Jones M.K."/>
            <person name="Brejova B."/>
            <person name="Vinar T."/>
            <person name="Zhao G."/>
            <person name="McManus D.P."/>
            <person name="Chen Z."/>
            <person name="Zhou Y."/>
            <person name="Wang S."/>
        </authorList>
    </citation>
    <scope>NUCLEOTIDE SEQUENCE [LARGE SCALE GENOMIC DNA]</scope>
</reference>
<organism evidence="2 3">
    <name type="scientific">Echinococcus granulosus</name>
    <name type="common">Hydatid tapeworm</name>
    <dbReference type="NCBI Taxonomy" id="6210"/>
    <lineage>
        <taxon>Eukaryota</taxon>
        <taxon>Metazoa</taxon>
        <taxon>Spiralia</taxon>
        <taxon>Lophotrochozoa</taxon>
        <taxon>Platyhelminthes</taxon>
        <taxon>Cestoda</taxon>
        <taxon>Eucestoda</taxon>
        <taxon>Cyclophyllidea</taxon>
        <taxon>Taeniidae</taxon>
        <taxon>Echinococcus</taxon>
        <taxon>Echinococcus granulosus group</taxon>
    </lineage>
</organism>
<comment type="caution">
    <text evidence="2">The sequence shown here is derived from an EMBL/GenBank/DDBJ whole genome shotgun (WGS) entry which is preliminary data.</text>
</comment>
<evidence type="ECO:0000313" key="2">
    <source>
        <dbReference type="EMBL" id="EUB55675.1"/>
    </source>
</evidence>
<feature type="transmembrane region" description="Helical" evidence="1">
    <location>
        <begin position="45"/>
        <end position="63"/>
    </location>
</feature>
<dbReference type="KEGG" id="egl:EGR_09483"/>
<proteinExistence type="predicted"/>
<dbReference type="Proteomes" id="UP000019149">
    <property type="component" value="Unassembled WGS sequence"/>
</dbReference>
<dbReference type="GeneID" id="36345198"/>
<gene>
    <name evidence="2" type="ORF">EGR_09483</name>
</gene>
<keyword evidence="1" id="KW-0472">Membrane</keyword>
<keyword evidence="1" id="KW-0812">Transmembrane</keyword>
<feature type="transmembrane region" description="Helical" evidence="1">
    <location>
        <begin position="21"/>
        <end position="39"/>
    </location>
</feature>
<evidence type="ECO:0000256" key="1">
    <source>
        <dbReference type="SAM" id="Phobius"/>
    </source>
</evidence>